<keyword evidence="1" id="KW-0472">Membrane</keyword>
<dbReference type="AlphaFoldDB" id="A0A1W1CV74"/>
<accession>A0A1W1CV74</accession>
<dbReference type="EMBL" id="FPHJ01000068">
    <property type="protein sequence ID" value="SFV69669.1"/>
    <property type="molecule type" value="Genomic_DNA"/>
</dbReference>
<keyword evidence="1" id="KW-1133">Transmembrane helix</keyword>
<evidence type="ECO:0000256" key="1">
    <source>
        <dbReference type="SAM" id="Phobius"/>
    </source>
</evidence>
<evidence type="ECO:0000313" key="2">
    <source>
        <dbReference type="EMBL" id="SFV69669.1"/>
    </source>
</evidence>
<keyword evidence="1" id="KW-0812">Transmembrane</keyword>
<feature type="transmembrane region" description="Helical" evidence="1">
    <location>
        <begin position="6"/>
        <end position="27"/>
    </location>
</feature>
<organism evidence="2">
    <name type="scientific">hydrothermal vent metagenome</name>
    <dbReference type="NCBI Taxonomy" id="652676"/>
    <lineage>
        <taxon>unclassified sequences</taxon>
        <taxon>metagenomes</taxon>
        <taxon>ecological metagenomes</taxon>
    </lineage>
</organism>
<sequence length="153" mass="17735">MNKHITIALIVAPILALISYFSVDYFVSEVPHKLKKGNYYTFLVKSNCRWDSGHCTLTNGNIKLQFSTYTKNKQMFLLLNSSTLLDSVTFSITEANNNNSFQKLMQTDDFYNFNYLMPEFLLKNKVGRLVVFIKESIFYATVPLNFIKKDTLK</sequence>
<protein>
    <submittedName>
        <fullName evidence="2">Uncharacterized protein</fullName>
    </submittedName>
</protein>
<name>A0A1W1CV74_9ZZZZ</name>
<reference evidence="2" key="1">
    <citation type="submission" date="2016-10" db="EMBL/GenBank/DDBJ databases">
        <authorList>
            <person name="de Groot N.N."/>
        </authorList>
    </citation>
    <scope>NUCLEOTIDE SEQUENCE</scope>
</reference>
<gene>
    <name evidence="2" type="ORF">MNB_SUP05-5-439</name>
</gene>
<proteinExistence type="predicted"/>